<gene>
    <name evidence="1" type="ORF">F8B43_3839</name>
</gene>
<organism evidence="1 2">
    <name type="scientific">Methylorubrum populi</name>
    <dbReference type="NCBI Taxonomy" id="223967"/>
    <lineage>
        <taxon>Bacteria</taxon>
        <taxon>Pseudomonadati</taxon>
        <taxon>Pseudomonadota</taxon>
        <taxon>Alphaproteobacteria</taxon>
        <taxon>Hyphomicrobiales</taxon>
        <taxon>Methylobacteriaceae</taxon>
        <taxon>Methylorubrum</taxon>
    </lineage>
</organism>
<sequence>MPRPNRLPDRGAEPNGKCKVMVYVPPEVHRAMRQAALDDGDRFVSDVYVEAARAFLASRRLTIEVEVPADGAGASERASAVADLVAAVEGLVRPSRKRWSAAQALEPVDRQPAGTRAAEAMRTVLEVLREAGSRGLGHRAVGRGAGSWRQIGG</sequence>
<dbReference type="EMBL" id="WEKV01000014">
    <property type="protein sequence ID" value="KAB7783916.1"/>
    <property type="molecule type" value="Genomic_DNA"/>
</dbReference>
<proteinExistence type="predicted"/>
<dbReference type="Proteomes" id="UP000469949">
    <property type="component" value="Unassembled WGS sequence"/>
</dbReference>
<evidence type="ECO:0000313" key="2">
    <source>
        <dbReference type="Proteomes" id="UP000469949"/>
    </source>
</evidence>
<comment type="caution">
    <text evidence="1">The sequence shown here is derived from an EMBL/GenBank/DDBJ whole genome shotgun (WGS) entry which is preliminary data.</text>
</comment>
<dbReference type="RefSeq" id="WP_152277981.1">
    <property type="nucleotide sequence ID" value="NZ_WEKV01000014.1"/>
</dbReference>
<evidence type="ECO:0000313" key="1">
    <source>
        <dbReference type="EMBL" id="KAB7783916.1"/>
    </source>
</evidence>
<name>A0A833J5Z3_9HYPH</name>
<accession>A0A833J5Z3</accession>
<reference evidence="1 2" key="1">
    <citation type="submission" date="2019-10" db="EMBL/GenBank/DDBJ databases">
        <title>Draft Genome Sequence of the Caffeine Degrading Methylotroph Methylorubrum populi PINKEL.</title>
        <authorList>
            <person name="Dawson S.C."/>
            <person name="Zhang X."/>
            <person name="Wright M.E."/>
            <person name="Sharma G."/>
            <person name="Langner J.T."/>
            <person name="Ditty J.L."/>
            <person name="Subuyuj G.A."/>
        </authorList>
    </citation>
    <scope>NUCLEOTIDE SEQUENCE [LARGE SCALE GENOMIC DNA]</scope>
    <source>
        <strain evidence="1 2">Pinkel</strain>
    </source>
</reference>
<dbReference type="AlphaFoldDB" id="A0A833J5Z3"/>
<protein>
    <submittedName>
        <fullName evidence="1">Uncharacterized protein</fullName>
    </submittedName>
</protein>